<dbReference type="Proteomes" id="UP000265520">
    <property type="component" value="Unassembled WGS sequence"/>
</dbReference>
<feature type="non-terminal residue" evidence="1">
    <location>
        <position position="1"/>
    </location>
</feature>
<keyword evidence="2" id="KW-1185">Reference proteome</keyword>
<name>A0A392SJJ3_9FABA</name>
<feature type="non-terminal residue" evidence="1">
    <location>
        <position position="84"/>
    </location>
</feature>
<proteinExistence type="predicted"/>
<protein>
    <submittedName>
        <fullName evidence="1">Uncharacterized protein</fullName>
    </submittedName>
</protein>
<reference evidence="1 2" key="1">
    <citation type="journal article" date="2018" name="Front. Plant Sci.">
        <title>Red Clover (Trifolium pratense) and Zigzag Clover (T. medium) - A Picture of Genomic Similarities and Differences.</title>
        <authorList>
            <person name="Dluhosova J."/>
            <person name="Istvanek J."/>
            <person name="Nedelnik J."/>
            <person name="Repkova J."/>
        </authorList>
    </citation>
    <scope>NUCLEOTIDE SEQUENCE [LARGE SCALE GENOMIC DNA]</scope>
    <source>
        <strain evidence="2">cv. 10/8</strain>
        <tissue evidence="1">Leaf</tissue>
    </source>
</reference>
<evidence type="ECO:0000313" key="1">
    <source>
        <dbReference type="EMBL" id="MCI49041.1"/>
    </source>
</evidence>
<dbReference type="AlphaFoldDB" id="A0A392SJJ3"/>
<comment type="caution">
    <text evidence="1">The sequence shown here is derived from an EMBL/GenBank/DDBJ whole genome shotgun (WGS) entry which is preliminary data.</text>
</comment>
<sequence length="84" mass="9834">RIEADMKRAEEEAAEKLKIEAEKVKESSEHIVIDYQDKGKTVMESEPPTYVLQMQEEIKAQRLRQETLETKVDTIAEDQKELKE</sequence>
<organism evidence="1 2">
    <name type="scientific">Trifolium medium</name>
    <dbReference type="NCBI Taxonomy" id="97028"/>
    <lineage>
        <taxon>Eukaryota</taxon>
        <taxon>Viridiplantae</taxon>
        <taxon>Streptophyta</taxon>
        <taxon>Embryophyta</taxon>
        <taxon>Tracheophyta</taxon>
        <taxon>Spermatophyta</taxon>
        <taxon>Magnoliopsida</taxon>
        <taxon>eudicotyledons</taxon>
        <taxon>Gunneridae</taxon>
        <taxon>Pentapetalae</taxon>
        <taxon>rosids</taxon>
        <taxon>fabids</taxon>
        <taxon>Fabales</taxon>
        <taxon>Fabaceae</taxon>
        <taxon>Papilionoideae</taxon>
        <taxon>50 kb inversion clade</taxon>
        <taxon>NPAAA clade</taxon>
        <taxon>Hologalegina</taxon>
        <taxon>IRL clade</taxon>
        <taxon>Trifolieae</taxon>
        <taxon>Trifolium</taxon>
    </lineage>
</organism>
<dbReference type="EMBL" id="LXQA010395001">
    <property type="protein sequence ID" value="MCI49041.1"/>
    <property type="molecule type" value="Genomic_DNA"/>
</dbReference>
<accession>A0A392SJJ3</accession>
<evidence type="ECO:0000313" key="2">
    <source>
        <dbReference type="Proteomes" id="UP000265520"/>
    </source>
</evidence>